<protein>
    <recommendedName>
        <fullName evidence="6">Peptidase M10 metallopeptidase domain-containing protein</fullName>
    </recommendedName>
</protein>
<evidence type="ECO:0000256" key="4">
    <source>
        <dbReference type="ARBA" id="ARBA00022833"/>
    </source>
</evidence>
<evidence type="ECO:0000256" key="1">
    <source>
        <dbReference type="ARBA" id="ARBA00022670"/>
    </source>
</evidence>
<name>A0ABN3GIF1_9ACTN</name>
<reference evidence="7 8" key="1">
    <citation type="journal article" date="2019" name="Int. J. Syst. Evol. Microbiol.">
        <title>The Global Catalogue of Microorganisms (GCM) 10K type strain sequencing project: providing services to taxonomists for standard genome sequencing and annotation.</title>
        <authorList>
            <consortium name="The Broad Institute Genomics Platform"/>
            <consortium name="The Broad Institute Genome Sequencing Center for Infectious Disease"/>
            <person name="Wu L."/>
            <person name="Ma J."/>
        </authorList>
    </citation>
    <scope>NUCLEOTIDE SEQUENCE [LARGE SCALE GENOMIC DNA]</scope>
    <source>
        <strain evidence="7 8">JCM 3272</strain>
    </source>
</reference>
<gene>
    <name evidence="7" type="ORF">GCM10010170_043140</name>
</gene>
<accession>A0ABN3GIF1</accession>
<feature type="domain" description="Peptidase M10 metallopeptidase" evidence="6">
    <location>
        <begin position="208"/>
        <end position="252"/>
    </location>
</feature>
<evidence type="ECO:0000313" key="7">
    <source>
        <dbReference type="EMBL" id="GAA2352369.1"/>
    </source>
</evidence>
<keyword evidence="3" id="KW-0378">Hydrolase</keyword>
<evidence type="ECO:0000259" key="6">
    <source>
        <dbReference type="Pfam" id="PF00413"/>
    </source>
</evidence>
<keyword evidence="1" id="KW-0645">Protease</keyword>
<evidence type="ECO:0000256" key="2">
    <source>
        <dbReference type="ARBA" id="ARBA00022723"/>
    </source>
</evidence>
<keyword evidence="2" id="KW-0479">Metal-binding</keyword>
<keyword evidence="8" id="KW-1185">Reference proteome</keyword>
<evidence type="ECO:0000313" key="8">
    <source>
        <dbReference type="Proteomes" id="UP001501444"/>
    </source>
</evidence>
<comment type="caution">
    <text evidence="7">The sequence shown here is derived from an EMBL/GenBank/DDBJ whole genome shotgun (WGS) entry which is preliminary data.</text>
</comment>
<keyword evidence="4" id="KW-0862">Zinc</keyword>
<dbReference type="SUPFAM" id="SSF55486">
    <property type="entry name" value="Metalloproteases ('zincins'), catalytic domain"/>
    <property type="match status" value="1"/>
</dbReference>
<organism evidence="7 8">
    <name type="scientific">Dactylosporangium salmoneum</name>
    <dbReference type="NCBI Taxonomy" id="53361"/>
    <lineage>
        <taxon>Bacteria</taxon>
        <taxon>Bacillati</taxon>
        <taxon>Actinomycetota</taxon>
        <taxon>Actinomycetes</taxon>
        <taxon>Micromonosporales</taxon>
        <taxon>Micromonosporaceae</taxon>
        <taxon>Dactylosporangium</taxon>
    </lineage>
</organism>
<dbReference type="Pfam" id="PF00413">
    <property type="entry name" value="Peptidase_M10"/>
    <property type="match status" value="1"/>
</dbReference>
<feature type="chain" id="PRO_5046612942" description="Peptidase M10 metallopeptidase domain-containing protein" evidence="5">
    <location>
        <begin position="30"/>
        <end position="258"/>
    </location>
</feature>
<proteinExistence type="predicted"/>
<feature type="signal peptide" evidence="5">
    <location>
        <begin position="1"/>
        <end position="29"/>
    </location>
</feature>
<evidence type="ECO:0000256" key="5">
    <source>
        <dbReference type="SAM" id="SignalP"/>
    </source>
</evidence>
<dbReference type="Proteomes" id="UP001501444">
    <property type="component" value="Unassembled WGS sequence"/>
</dbReference>
<sequence length="258" mass="27198">MRIKQRLFVTAAVAIAAAAAGLGPVGANAANAADVPVDAAVTSVVQNADGTITETSYTPAPGVSPADLAQRLRSRGLNAKAGTQATASLAAASACSKGTARTWPSSATCFVRWSYNGAVRPVIDFVDGSGASWPVGRSVTKWNQTSGIDSIYRTSTAGCDGAPAHCVHVYSYNYGDTGWTGNTSRTLNSAQTYYTQAVTELNDYYGGTEAQKWNTACHELGHVLGLDHNTSTTSCLYYARTSQQYPNSDDYSLLESYY</sequence>
<dbReference type="InterPro" id="IPR024079">
    <property type="entry name" value="MetalloPept_cat_dom_sf"/>
</dbReference>
<evidence type="ECO:0000256" key="3">
    <source>
        <dbReference type="ARBA" id="ARBA00022801"/>
    </source>
</evidence>
<keyword evidence="5" id="KW-0732">Signal</keyword>
<dbReference type="EMBL" id="BAAARV010000032">
    <property type="protein sequence ID" value="GAA2352369.1"/>
    <property type="molecule type" value="Genomic_DNA"/>
</dbReference>
<dbReference type="InterPro" id="IPR001818">
    <property type="entry name" value="Pept_M10_metallopeptidase"/>
</dbReference>
<dbReference type="Gene3D" id="3.40.390.10">
    <property type="entry name" value="Collagenase (Catalytic Domain)"/>
    <property type="match status" value="1"/>
</dbReference>